<evidence type="ECO:0000256" key="1">
    <source>
        <dbReference type="ARBA" id="ARBA00000966"/>
    </source>
</evidence>
<evidence type="ECO:0000256" key="10">
    <source>
        <dbReference type="ARBA" id="ARBA00025192"/>
    </source>
</evidence>
<dbReference type="InterPro" id="IPR000254">
    <property type="entry name" value="CBD"/>
</dbReference>
<dbReference type="PANTHER" id="PTHR34142">
    <property type="entry name" value="ENDO-BETA-1,4-GLUCANASE A"/>
    <property type="match status" value="1"/>
</dbReference>
<evidence type="ECO:0000256" key="9">
    <source>
        <dbReference type="ARBA" id="ARBA00023295"/>
    </source>
</evidence>
<name>A0AAN5YRI2_ASPLE</name>
<dbReference type="FunFam" id="3.20.20.80:FF:000078">
    <property type="entry name" value="Endo-beta-1,4-glucanase B"/>
    <property type="match status" value="1"/>
</dbReference>
<reference evidence="16" key="1">
    <citation type="journal article" date="2020" name="bioRxiv">
        <title>Genomic and phenotypic heterogeneity of clinical isolates of the human pathogens Aspergillus fumigatus, Aspergillus lentulus and Aspergillus fumigatiaffinis.</title>
        <authorList>
            <person name="dos Santos R.A.C."/>
            <person name="Steenwyk J.L."/>
            <person name="Rivero-Menendez O."/>
            <person name="Mead M.E."/>
            <person name="Silva L.P."/>
            <person name="Bastos R.W."/>
            <person name="Alastruey-Izquierdo A."/>
            <person name="Goldman G.H."/>
            <person name="Rokas A."/>
        </authorList>
    </citation>
    <scope>NUCLEOTIDE SEQUENCE</scope>
    <source>
        <strain evidence="16">CNM-CM8927</strain>
    </source>
</reference>
<feature type="chain" id="PRO_5043045537" description="cellulase" evidence="14">
    <location>
        <begin position="17"/>
        <end position="493"/>
    </location>
</feature>
<dbReference type="GO" id="GO:0009251">
    <property type="term" value="P:glucan catabolic process"/>
    <property type="evidence" value="ECO:0007669"/>
    <property type="project" value="TreeGrafter"/>
</dbReference>
<feature type="compositionally biased region" description="Low complexity" evidence="13">
    <location>
        <begin position="338"/>
        <end position="355"/>
    </location>
</feature>
<evidence type="ECO:0000313" key="16">
    <source>
        <dbReference type="EMBL" id="KAF4206683.1"/>
    </source>
</evidence>
<evidence type="ECO:0000256" key="3">
    <source>
        <dbReference type="ARBA" id="ARBA00004613"/>
    </source>
</evidence>
<dbReference type="PANTHER" id="PTHR34142:SF1">
    <property type="entry name" value="GLYCOSIDE HYDROLASE FAMILY 5 DOMAIN-CONTAINING PROTEIN"/>
    <property type="match status" value="1"/>
</dbReference>
<evidence type="ECO:0000259" key="15">
    <source>
        <dbReference type="PROSITE" id="PS51164"/>
    </source>
</evidence>
<evidence type="ECO:0000256" key="7">
    <source>
        <dbReference type="ARBA" id="ARBA00022729"/>
    </source>
</evidence>
<dbReference type="InterPro" id="IPR035971">
    <property type="entry name" value="CBD_sf"/>
</dbReference>
<dbReference type="GO" id="GO:0030248">
    <property type="term" value="F:cellulose binding"/>
    <property type="evidence" value="ECO:0007669"/>
    <property type="project" value="InterPro"/>
</dbReference>
<dbReference type="AlphaFoldDB" id="A0AAN5YRI2"/>
<sequence>MKASTIICALLPVALAAPNAKRASGFVWLGSNESGAEFGETKLPGVLGTDYIWPSASTIKTLHDAGMNIFRVAFRMERLIPNQMTGTPDATYLNDLKATVNAITSLGAYAVIDPHNYGRYYGNIISSTDDFAAWWKTVAAQFASNDHVIFDTNNEYHDMDQTLVLNLNQAAINAIRAAGATSQYIFVEGNSWSGAWTWTTVNDNLKALTDPQDKIVYEMHQYLDSDGSGTSATCVSSTIGQERVQAATQWLKTNGKKGIIGEFAGGANSVCQSAVTGMLDYLSANSDVWMGAAWWAAGPWWADYMFSMEPPSGTGYQNYLSLLKPYFAGGSGGPPPTTTTTTTTTKPTTTTTTAGNPGGTGVAQHWGQCGGNGWQGPTTCASPYTCQKVNDWYSQFLKRLLLNPHPQRHLIRIPHHRPLHLTQHTPPQRFFASVGNRRLDLAHRPQLVGRHPVLQRKRRVRVPLVHGAVEDRHAADGEFEERAGENSGRDRGG</sequence>
<feature type="region of interest" description="Disordered" evidence="13">
    <location>
        <begin position="473"/>
        <end position="493"/>
    </location>
</feature>
<accession>A0AAN5YRI2</accession>
<protein>
    <recommendedName>
        <fullName evidence="5">cellulase</fullName>
        <ecNumber evidence="5">3.2.1.4</ecNumber>
    </recommendedName>
    <alternativeName>
        <fullName evidence="11">Endo-beta-1,4-mannanase F</fullName>
    </alternativeName>
</protein>
<feature type="region of interest" description="Disordered" evidence="13">
    <location>
        <begin position="330"/>
        <end position="358"/>
    </location>
</feature>
<dbReference type="InterPro" id="IPR017853">
    <property type="entry name" value="GH"/>
</dbReference>
<dbReference type="Pfam" id="PF00734">
    <property type="entry name" value="CBM_1"/>
    <property type="match status" value="1"/>
</dbReference>
<feature type="signal peptide" evidence="14">
    <location>
        <begin position="1"/>
        <end position="16"/>
    </location>
</feature>
<evidence type="ECO:0000256" key="13">
    <source>
        <dbReference type="SAM" id="MobiDB-lite"/>
    </source>
</evidence>
<evidence type="ECO:0000256" key="4">
    <source>
        <dbReference type="ARBA" id="ARBA00005641"/>
    </source>
</evidence>
<evidence type="ECO:0000256" key="5">
    <source>
        <dbReference type="ARBA" id="ARBA00012601"/>
    </source>
</evidence>
<comment type="function">
    <text evidence="10">Has endoglucanase activity on substrates containing beta-1,4 glycosidic bonds, like in carboxymethylcellulose (CMC), hydroxyethylcellulose (HEC) and beta-glucan. Involved in the degradation of complex natural cellulosic substrates.</text>
</comment>
<evidence type="ECO:0000256" key="12">
    <source>
        <dbReference type="RuleBase" id="RU361153"/>
    </source>
</evidence>
<dbReference type="Gene3D" id="3.20.20.80">
    <property type="entry name" value="Glycosidases"/>
    <property type="match status" value="1"/>
</dbReference>
<dbReference type="EMBL" id="JAAAPU010000026">
    <property type="protein sequence ID" value="KAF4206683.1"/>
    <property type="molecule type" value="Genomic_DNA"/>
</dbReference>
<comment type="caution">
    <text evidence="16">The sequence shown here is derived from an EMBL/GenBank/DDBJ whole genome shotgun (WGS) entry which is preliminary data.</text>
</comment>
<comment type="similarity">
    <text evidence="4 12">Belongs to the glycosyl hydrolase 5 (cellulase A) family.</text>
</comment>
<comment type="catalytic activity">
    <reaction evidence="1">
        <text>Endohydrolysis of (1-&gt;4)-beta-D-glucosidic linkages in cellulose, lichenin and cereal beta-D-glucans.</text>
        <dbReference type="EC" id="3.2.1.4"/>
    </reaction>
</comment>
<dbReference type="Proteomes" id="UP000649114">
    <property type="component" value="Unassembled WGS sequence"/>
</dbReference>
<comment type="function">
    <text evidence="2">Endo-1,4-mannanase, a crucial enzyme for depolymerization of seed galactomannans and wood galactoglucomannans.</text>
</comment>
<dbReference type="InterPro" id="IPR001547">
    <property type="entry name" value="Glyco_hydro_5"/>
</dbReference>
<evidence type="ECO:0000313" key="17">
    <source>
        <dbReference type="Proteomes" id="UP000649114"/>
    </source>
</evidence>
<evidence type="ECO:0000256" key="6">
    <source>
        <dbReference type="ARBA" id="ARBA00022525"/>
    </source>
</evidence>
<organism evidence="16 17">
    <name type="scientific">Aspergillus lentulus</name>
    <dbReference type="NCBI Taxonomy" id="293939"/>
    <lineage>
        <taxon>Eukaryota</taxon>
        <taxon>Fungi</taxon>
        <taxon>Dikarya</taxon>
        <taxon>Ascomycota</taxon>
        <taxon>Pezizomycotina</taxon>
        <taxon>Eurotiomycetes</taxon>
        <taxon>Eurotiomycetidae</taxon>
        <taxon>Eurotiales</taxon>
        <taxon>Aspergillaceae</taxon>
        <taxon>Aspergillus</taxon>
        <taxon>Aspergillus subgen. Fumigati</taxon>
    </lineage>
</organism>
<dbReference type="PROSITE" id="PS51164">
    <property type="entry name" value="CBM1_2"/>
    <property type="match status" value="1"/>
</dbReference>
<dbReference type="EC" id="3.2.1.4" evidence="5"/>
<dbReference type="GO" id="GO:0008810">
    <property type="term" value="F:cellulase activity"/>
    <property type="evidence" value="ECO:0007669"/>
    <property type="project" value="UniProtKB-EC"/>
</dbReference>
<reference evidence="16" key="2">
    <citation type="submission" date="2020-04" db="EMBL/GenBank/DDBJ databases">
        <authorList>
            <person name="Santos R.A.C."/>
            <person name="Steenwyk J.L."/>
            <person name="Rivero-Menendez O."/>
            <person name="Mead M.E."/>
            <person name="Silva L.P."/>
            <person name="Bastos R.W."/>
            <person name="Alastruey-Izquierdo A."/>
            <person name="Goldman G.H."/>
            <person name="Rokas A."/>
        </authorList>
    </citation>
    <scope>NUCLEOTIDE SEQUENCE</scope>
    <source>
        <strain evidence="16">CNM-CM8927</strain>
    </source>
</reference>
<dbReference type="SUPFAM" id="SSF57180">
    <property type="entry name" value="Cellulose-binding domain"/>
    <property type="match status" value="1"/>
</dbReference>
<gene>
    <name evidence="16" type="ORF">CNMCM8927_004456</name>
</gene>
<proteinExistence type="inferred from homology"/>
<keyword evidence="6" id="KW-0964">Secreted</keyword>
<comment type="subcellular location">
    <subcellularLocation>
        <location evidence="3">Secreted</location>
    </subcellularLocation>
</comment>
<keyword evidence="8 12" id="KW-0378">Hydrolase</keyword>
<dbReference type="GO" id="GO:0005576">
    <property type="term" value="C:extracellular region"/>
    <property type="evidence" value="ECO:0007669"/>
    <property type="project" value="UniProtKB-SubCell"/>
</dbReference>
<evidence type="ECO:0000256" key="11">
    <source>
        <dbReference type="ARBA" id="ARBA00033295"/>
    </source>
</evidence>
<keyword evidence="9 12" id="KW-0326">Glycosidase</keyword>
<dbReference type="SMART" id="SM00236">
    <property type="entry name" value="fCBD"/>
    <property type="match status" value="1"/>
</dbReference>
<evidence type="ECO:0000256" key="2">
    <source>
        <dbReference type="ARBA" id="ARBA00002993"/>
    </source>
</evidence>
<dbReference type="Pfam" id="PF00150">
    <property type="entry name" value="Cellulase"/>
    <property type="match status" value="1"/>
</dbReference>
<evidence type="ECO:0000256" key="8">
    <source>
        <dbReference type="ARBA" id="ARBA00022801"/>
    </source>
</evidence>
<evidence type="ECO:0000256" key="14">
    <source>
        <dbReference type="SAM" id="SignalP"/>
    </source>
</evidence>
<feature type="domain" description="CBM1" evidence="15">
    <location>
        <begin position="361"/>
        <end position="397"/>
    </location>
</feature>
<keyword evidence="7 14" id="KW-0732">Signal</keyword>
<dbReference type="SUPFAM" id="SSF51445">
    <property type="entry name" value="(Trans)glycosidases"/>
    <property type="match status" value="1"/>
</dbReference>